<reference evidence="3" key="1">
    <citation type="journal article" date="2019" name="Int. J. Syst. Evol. Microbiol.">
        <title>The Global Catalogue of Microorganisms (GCM) 10K type strain sequencing project: providing services to taxonomists for standard genome sequencing and annotation.</title>
        <authorList>
            <consortium name="The Broad Institute Genomics Platform"/>
            <consortium name="The Broad Institute Genome Sequencing Center for Infectious Disease"/>
            <person name="Wu L."/>
            <person name="Ma J."/>
        </authorList>
    </citation>
    <scope>NUCLEOTIDE SEQUENCE [LARGE SCALE GENOMIC DNA]</scope>
    <source>
        <strain evidence="3">JCM 3146</strain>
    </source>
</reference>
<evidence type="ECO:0000313" key="2">
    <source>
        <dbReference type="EMBL" id="GAA0324174.1"/>
    </source>
</evidence>
<proteinExistence type="predicted"/>
<accession>A0ABP3FTT4</accession>
<dbReference type="EMBL" id="BAAABM010000007">
    <property type="protein sequence ID" value="GAA0324174.1"/>
    <property type="molecule type" value="Genomic_DNA"/>
</dbReference>
<dbReference type="Proteomes" id="UP001501822">
    <property type="component" value="Unassembled WGS sequence"/>
</dbReference>
<protein>
    <submittedName>
        <fullName evidence="2">SDR family oxidoreductase</fullName>
    </submittedName>
</protein>
<dbReference type="Pfam" id="PF13460">
    <property type="entry name" value="NAD_binding_10"/>
    <property type="match status" value="1"/>
</dbReference>
<organism evidence="2 3">
    <name type="scientific">Actinoallomurus spadix</name>
    <dbReference type="NCBI Taxonomy" id="79912"/>
    <lineage>
        <taxon>Bacteria</taxon>
        <taxon>Bacillati</taxon>
        <taxon>Actinomycetota</taxon>
        <taxon>Actinomycetes</taxon>
        <taxon>Streptosporangiales</taxon>
        <taxon>Thermomonosporaceae</taxon>
        <taxon>Actinoallomurus</taxon>
    </lineage>
</organism>
<dbReference type="Gene3D" id="3.40.50.720">
    <property type="entry name" value="NAD(P)-binding Rossmann-like Domain"/>
    <property type="match status" value="1"/>
</dbReference>
<sequence>MRLTILGATGGTGTQLVRQALERGHEVTAVVRDPARLDVPAHERLDVVTADVMDPAAVTPAVAAADAVVSALGHRGTGPTTVCRDGARSAIAAMSETGVRRFLMVSAAGMVTDPGDGPLTRYVAKPILQRILRNGFADMRRAEEEVRGSDLDWTIVRPPRLTDKEGTGRYHTAADRSIRGGVSISRADLATGILAMVPDGSTVRRHVWIAH</sequence>
<dbReference type="SUPFAM" id="SSF51735">
    <property type="entry name" value="NAD(P)-binding Rossmann-fold domains"/>
    <property type="match status" value="1"/>
</dbReference>
<dbReference type="RefSeq" id="WP_252799829.1">
    <property type="nucleotide sequence ID" value="NZ_BAAABM010000007.1"/>
</dbReference>
<name>A0ABP3FTT4_9ACTN</name>
<keyword evidence="3" id="KW-1185">Reference proteome</keyword>
<dbReference type="InterPro" id="IPR051606">
    <property type="entry name" value="Polyketide_Oxido-like"/>
</dbReference>
<evidence type="ECO:0000259" key="1">
    <source>
        <dbReference type="Pfam" id="PF13460"/>
    </source>
</evidence>
<dbReference type="InterPro" id="IPR036291">
    <property type="entry name" value="NAD(P)-bd_dom_sf"/>
</dbReference>
<evidence type="ECO:0000313" key="3">
    <source>
        <dbReference type="Proteomes" id="UP001501822"/>
    </source>
</evidence>
<gene>
    <name evidence="2" type="ORF">GCM10010151_12530</name>
</gene>
<comment type="caution">
    <text evidence="2">The sequence shown here is derived from an EMBL/GenBank/DDBJ whole genome shotgun (WGS) entry which is preliminary data.</text>
</comment>
<dbReference type="InterPro" id="IPR016040">
    <property type="entry name" value="NAD(P)-bd_dom"/>
</dbReference>
<dbReference type="PANTHER" id="PTHR43355">
    <property type="entry name" value="FLAVIN REDUCTASE (NADPH)"/>
    <property type="match status" value="1"/>
</dbReference>
<feature type="domain" description="NAD(P)-binding" evidence="1">
    <location>
        <begin position="7"/>
        <end position="197"/>
    </location>
</feature>
<dbReference type="PANTHER" id="PTHR43355:SF2">
    <property type="entry name" value="FLAVIN REDUCTASE (NADPH)"/>
    <property type="match status" value="1"/>
</dbReference>